<evidence type="ECO:0000313" key="2">
    <source>
        <dbReference type="Ensembl" id="ENSACAP00000031641.1"/>
    </source>
</evidence>
<reference evidence="2" key="3">
    <citation type="submission" date="2025-09" db="UniProtKB">
        <authorList>
            <consortium name="Ensembl"/>
        </authorList>
    </citation>
    <scope>IDENTIFICATION</scope>
</reference>
<dbReference type="GeneTree" id="ENSGT00390000011782"/>
<dbReference type="PANTHER" id="PTHR22753:SF23">
    <property type="entry name" value="TRANSMEMBRANE PROTEIN 68"/>
    <property type="match status" value="1"/>
</dbReference>
<dbReference type="Proteomes" id="UP000001646">
    <property type="component" value="Unplaced"/>
</dbReference>
<dbReference type="CDD" id="cd07987">
    <property type="entry name" value="LPLAT_MGAT-like"/>
    <property type="match status" value="1"/>
</dbReference>
<protein>
    <recommendedName>
        <fullName evidence="1">Phospholipid/glycerol acyltransferase domain-containing protein</fullName>
    </recommendedName>
</protein>
<accession>A0A803T8V1</accession>
<dbReference type="AlphaFoldDB" id="A0A803T8V1"/>
<dbReference type="Pfam" id="PF01553">
    <property type="entry name" value="Acyltransferase"/>
    <property type="match status" value="1"/>
</dbReference>
<dbReference type="GO" id="GO:0016020">
    <property type="term" value="C:membrane"/>
    <property type="evidence" value="ECO:0000318"/>
    <property type="project" value="GO_Central"/>
</dbReference>
<dbReference type="InParanoid" id="A0A803T8V1"/>
<name>A0A803T8V1_ANOCA</name>
<dbReference type="GO" id="GO:0016746">
    <property type="term" value="F:acyltransferase activity"/>
    <property type="evidence" value="ECO:0007669"/>
    <property type="project" value="InterPro"/>
</dbReference>
<evidence type="ECO:0000313" key="3">
    <source>
        <dbReference type="Proteomes" id="UP000001646"/>
    </source>
</evidence>
<feature type="domain" description="Phospholipid/glycerol acyltransferase" evidence="1">
    <location>
        <begin position="109"/>
        <end position="231"/>
    </location>
</feature>
<organism evidence="2 3">
    <name type="scientific">Anolis carolinensis</name>
    <name type="common">Green anole</name>
    <name type="synonym">American chameleon</name>
    <dbReference type="NCBI Taxonomy" id="28377"/>
    <lineage>
        <taxon>Eukaryota</taxon>
        <taxon>Metazoa</taxon>
        <taxon>Chordata</taxon>
        <taxon>Craniata</taxon>
        <taxon>Vertebrata</taxon>
        <taxon>Euteleostomi</taxon>
        <taxon>Lepidosauria</taxon>
        <taxon>Squamata</taxon>
        <taxon>Bifurcata</taxon>
        <taxon>Unidentata</taxon>
        <taxon>Episquamata</taxon>
        <taxon>Toxicofera</taxon>
        <taxon>Iguania</taxon>
        <taxon>Dactyloidae</taxon>
        <taxon>Anolis</taxon>
    </lineage>
</organism>
<reference evidence="2" key="1">
    <citation type="submission" date="2009-12" db="EMBL/GenBank/DDBJ databases">
        <title>The Genome Sequence of Anolis carolinensis (Green Anole Lizard).</title>
        <authorList>
            <consortium name="The Genome Sequencing Platform"/>
            <person name="Di Palma F."/>
            <person name="Alfoldi J."/>
            <person name="Heiman D."/>
            <person name="Young S."/>
            <person name="Grabherr M."/>
            <person name="Johnson J."/>
            <person name="Lander E.S."/>
            <person name="Lindblad-Toh K."/>
        </authorList>
    </citation>
    <scope>NUCLEOTIDE SEQUENCE [LARGE SCALE GENOMIC DNA]</scope>
    <source>
        <strain evidence="2">JBL SC #1</strain>
    </source>
</reference>
<reference evidence="2" key="2">
    <citation type="submission" date="2025-08" db="UniProtKB">
        <authorList>
            <consortium name="Ensembl"/>
        </authorList>
    </citation>
    <scope>IDENTIFICATION</scope>
</reference>
<dbReference type="Ensembl" id="ENSACAT00000041458.1">
    <property type="protein sequence ID" value="ENSACAP00000031641.1"/>
    <property type="gene ID" value="ENSACAG00000038838.1"/>
</dbReference>
<gene>
    <name evidence="2" type="primary">LOC100557832</name>
</gene>
<evidence type="ECO:0000259" key="1">
    <source>
        <dbReference type="Pfam" id="PF01553"/>
    </source>
</evidence>
<keyword evidence="3" id="KW-1185">Reference proteome</keyword>
<dbReference type="PANTHER" id="PTHR22753">
    <property type="entry name" value="TRANSMEMBRANE PROTEIN 68"/>
    <property type="match status" value="1"/>
</dbReference>
<sequence length="377" mass="42729">MAAMKTPGVPGEEMITWFSSALTNRTDFTYLEEYVIFVINPLWLLVPLILLYSIYSFMYIFGCFGSFIIYVYKKKTNLPEDTYNEPWNKVRQAISQVVSAGGKILHGYEVIGMEHIPEGPGIITFYHGAIVFDYAFLVANIFAEKGRVCHSLVDHTMVKLPGLKLALDAIHCKNYTKAECLEILKKGNLLGLAPGGLREGNFSDQYYNLMWGNRTGFAQLALDAKVPIIPMFTQNLREGYRSTGKTWLSRWLYEHTRFLVLPTYGGFPVKFRTYIGEPIPYDPNITAKELAEKVSYFFFRVRSNLSCFWSERIGHLQGRCPGEARCFDVLPSLWEASLMSPHRAGAHPCSPRVGFKSGSLQVSNPTFKSQGFYPLGH</sequence>
<proteinExistence type="predicted"/>
<dbReference type="InterPro" id="IPR002123">
    <property type="entry name" value="Plipid/glycerol_acylTrfase"/>
</dbReference>